<dbReference type="Pfam" id="PF13635">
    <property type="entry name" value="DUF4143"/>
    <property type="match status" value="1"/>
</dbReference>
<feature type="domain" description="AAA" evidence="1">
    <location>
        <begin position="18"/>
        <end position="141"/>
    </location>
</feature>
<evidence type="ECO:0000313" key="4">
    <source>
        <dbReference type="Proteomes" id="UP001179181"/>
    </source>
</evidence>
<gene>
    <name evidence="3" type="ORF">FHS68_004838</name>
</gene>
<evidence type="ECO:0000259" key="1">
    <source>
        <dbReference type="Pfam" id="PF13173"/>
    </source>
</evidence>
<dbReference type="RefSeq" id="WP_167275760.1">
    <property type="nucleotide sequence ID" value="NZ_JAASQJ010000005.1"/>
</dbReference>
<protein>
    <recommendedName>
        <fullName evidence="5">ATP-binding protein</fullName>
    </recommendedName>
</protein>
<dbReference type="InterPro" id="IPR027417">
    <property type="entry name" value="P-loop_NTPase"/>
</dbReference>
<dbReference type="SUPFAM" id="SSF52540">
    <property type="entry name" value="P-loop containing nucleoside triphosphate hydrolases"/>
    <property type="match status" value="1"/>
</dbReference>
<dbReference type="PANTHER" id="PTHR43566">
    <property type="entry name" value="CONSERVED PROTEIN"/>
    <property type="match status" value="1"/>
</dbReference>
<keyword evidence="4" id="KW-1185">Reference proteome</keyword>
<reference evidence="3 4" key="1">
    <citation type="submission" date="2020-03" db="EMBL/GenBank/DDBJ databases">
        <title>Genomic Encyclopedia of Type Strains, Phase IV (KMG-IV): sequencing the most valuable type-strain genomes for metagenomic binning, comparative biology and taxonomic classification.</title>
        <authorList>
            <person name="Goeker M."/>
        </authorList>
    </citation>
    <scope>NUCLEOTIDE SEQUENCE [LARGE SCALE GENOMIC DNA]</scope>
    <source>
        <strain evidence="3 4">DSM 102865</strain>
    </source>
</reference>
<accession>A0ABX0UTT6</accession>
<dbReference type="Proteomes" id="UP001179181">
    <property type="component" value="Unassembled WGS sequence"/>
</dbReference>
<comment type="caution">
    <text evidence="3">The sequence shown here is derived from an EMBL/GenBank/DDBJ whole genome shotgun (WGS) entry which is preliminary data.</text>
</comment>
<dbReference type="Pfam" id="PF13173">
    <property type="entry name" value="AAA_14"/>
    <property type="match status" value="1"/>
</dbReference>
<name>A0ABX0UTT6_9BACT</name>
<dbReference type="EMBL" id="JAASQJ010000005">
    <property type="protein sequence ID" value="NIJ55649.1"/>
    <property type="molecule type" value="Genomic_DNA"/>
</dbReference>
<evidence type="ECO:0008006" key="5">
    <source>
        <dbReference type="Google" id="ProtNLM"/>
    </source>
</evidence>
<dbReference type="InterPro" id="IPR041682">
    <property type="entry name" value="AAA_14"/>
</dbReference>
<organism evidence="3 4">
    <name type="scientific">Dyadobacter arcticus</name>
    <dbReference type="NCBI Taxonomy" id="1078754"/>
    <lineage>
        <taxon>Bacteria</taxon>
        <taxon>Pseudomonadati</taxon>
        <taxon>Bacteroidota</taxon>
        <taxon>Cytophagia</taxon>
        <taxon>Cytophagales</taxon>
        <taxon>Spirosomataceae</taxon>
        <taxon>Dyadobacter</taxon>
    </lineage>
</organism>
<evidence type="ECO:0000313" key="3">
    <source>
        <dbReference type="EMBL" id="NIJ55649.1"/>
    </source>
</evidence>
<sequence length="376" mass="43800">MDIQRALHSSILERLKPNKVNVIMGTRRVGKTFLIQKIIRETSDKVFMMEGEDVNVQNLLSEVSIANYKRIFSDTELLVIDEAQAIPDVGKKLKLIVDHVPGLKIIATGSSAFDLAQQSGEPLTGRSYFHNLYPIAQAELLPIENALQTRQNLEERIIYGGYPELFQMTTLREKELYLKDLVNSYLLKDILAYEGVRNTDKIKDLLRLIAYQLGKEVSMQELGNTLNISKNTVEKYLDLLSKVFILKKIGGYSKNLRKEVTKSTRWYFYDNGIRNAIINEFKPISLRTDIGEIWENYLISERIKLLSYNYRYVDHYFWRTYDQQEIDLLELENGQLSAFEFKWKNDHYKLPAIFKTAYPEATFTLINQSNYLEFIS</sequence>
<dbReference type="Gene3D" id="3.40.50.300">
    <property type="entry name" value="P-loop containing nucleotide triphosphate hydrolases"/>
    <property type="match status" value="1"/>
</dbReference>
<evidence type="ECO:0000259" key="2">
    <source>
        <dbReference type="Pfam" id="PF13635"/>
    </source>
</evidence>
<feature type="domain" description="DUF4143" evidence="2">
    <location>
        <begin position="188"/>
        <end position="343"/>
    </location>
</feature>
<dbReference type="PANTHER" id="PTHR43566:SF1">
    <property type="entry name" value="AAA+ ATPASE DOMAIN-CONTAINING PROTEIN"/>
    <property type="match status" value="1"/>
</dbReference>
<proteinExistence type="predicted"/>
<dbReference type="InterPro" id="IPR025420">
    <property type="entry name" value="DUF4143"/>
</dbReference>